<dbReference type="VEuPathDB" id="FungiDB:ASPSYDRAFT_157039"/>
<evidence type="ECO:0000256" key="5">
    <source>
        <dbReference type="ARBA" id="ARBA00022692"/>
    </source>
</evidence>
<dbReference type="FunFam" id="1.20.1250.20:FF:000254">
    <property type="entry name" value="MAL31p Maltose permease"/>
    <property type="match status" value="1"/>
</dbReference>
<dbReference type="SUPFAM" id="SSF103473">
    <property type="entry name" value="MFS general substrate transporter"/>
    <property type="match status" value="1"/>
</dbReference>
<evidence type="ECO:0000256" key="7">
    <source>
        <dbReference type="ARBA" id="ARBA00023136"/>
    </source>
</evidence>
<feature type="transmembrane region" description="Helical" evidence="9">
    <location>
        <begin position="362"/>
        <end position="382"/>
    </location>
</feature>
<feature type="transmembrane region" description="Helical" evidence="9">
    <location>
        <begin position="171"/>
        <end position="192"/>
    </location>
</feature>
<dbReference type="InterPro" id="IPR050360">
    <property type="entry name" value="MFS_Sugar_Transporters"/>
</dbReference>
<dbReference type="STRING" id="1036612.A0A1L9TA67"/>
<evidence type="ECO:0000313" key="11">
    <source>
        <dbReference type="EMBL" id="OJJ56281.1"/>
    </source>
</evidence>
<dbReference type="InterPro" id="IPR005828">
    <property type="entry name" value="MFS_sugar_transport-like"/>
</dbReference>
<dbReference type="GeneID" id="63758688"/>
<feature type="transmembrane region" description="Helical" evidence="9">
    <location>
        <begin position="457"/>
        <end position="475"/>
    </location>
</feature>
<feature type="transmembrane region" description="Helical" evidence="9">
    <location>
        <begin position="204"/>
        <end position="224"/>
    </location>
</feature>
<dbReference type="NCBIfam" id="TIGR00879">
    <property type="entry name" value="SP"/>
    <property type="match status" value="1"/>
</dbReference>
<sequence length="560" mass="62313">MASKHGGELAQVSYEQDLYSHHEDLFSNLSARIPSLERLSPGARAATRAEQKMSLLKGCHLYPKAIAWSFVISSTIIMEGYDTTLLVSFYTLPEFKRKYGTPDSSQPGGFEISSQWQSGLTSAAVVGQILGLLMNGFLANQFGYRRTILTALACVCLFITLHFFAVNVQMFLAGQILCGIPWGIFQTLATTYAAEVMPMTLRPYILSSVNMCWLVGQLCAVGVIRSQAGNGSEWAYRMPLALQWALAVPVMIGVYFAPEAPGWLIRKDRHEEARKTLRLLTRAHGDGCNVDEIVAMIEHTNETEKYLGSARMTYLDCFRGINLRRTEIACLIWVTQQASFSSSGTYAAYFYQQAGLSVQNSLSLAVGMYGIAIAGEILSWFWMRRAGRRRIYLIGLALSMAILGLAGGISFLPETAAQSWSLGLLITLLAFIYDLSIGPVCYVLVAEIPSTRLRVKTLVLARIVYNIASIITNVLTPQMLNPTAWNWKGKSCFFFLGLSAPCFIWCYLRLPETFGLSYLEIDILFEKKAKASKFRELQERLANSGYFTFSSGVENQSPTW</sequence>
<dbReference type="InterPro" id="IPR036259">
    <property type="entry name" value="MFS_trans_sf"/>
</dbReference>
<evidence type="ECO:0000256" key="4">
    <source>
        <dbReference type="ARBA" id="ARBA00022597"/>
    </source>
</evidence>
<dbReference type="RefSeq" id="XP_040700087.1">
    <property type="nucleotide sequence ID" value="XM_040842615.1"/>
</dbReference>
<feature type="transmembrane region" description="Helical" evidence="9">
    <location>
        <begin position="244"/>
        <end position="265"/>
    </location>
</feature>
<dbReference type="Proteomes" id="UP000184356">
    <property type="component" value="Unassembled WGS sequence"/>
</dbReference>
<keyword evidence="12" id="KW-1185">Reference proteome</keyword>
<dbReference type="PANTHER" id="PTHR48022">
    <property type="entry name" value="PLASTIDIC GLUCOSE TRANSPORTER 4"/>
    <property type="match status" value="1"/>
</dbReference>
<evidence type="ECO:0000259" key="10">
    <source>
        <dbReference type="PROSITE" id="PS50850"/>
    </source>
</evidence>
<keyword evidence="3 8" id="KW-0813">Transport</keyword>
<organism evidence="11 12">
    <name type="scientific">Aspergillus sydowii CBS 593.65</name>
    <dbReference type="NCBI Taxonomy" id="1036612"/>
    <lineage>
        <taxon>Eukaryota</taxon>
        <taxon>Fungi</taxon>
        <taxon>Dikarya</taxon>
        <taxon>Ascomycota</taxon>
        <taxon>Pezizomycotina</taxon>
        <taxon>Eurotiomycetes</taxon>
        <taxon>Eurotiomycetidae</taxon>
        <taxon>Eurotiales</taxon>
        <taxon>Aspergillaceae</taxon>
        <taxon>Aspergillus</taxon>
        <taxon>Aspergillus subgen. Nidulantes</taxon>
    </lineage>
</organism>
<evidence type="ECO:0000256" key="2">
    <source>
        <dbReference type="ARBA" id="ARBA00010992"/>
    </source>
</evidence>
<dbReference type="InterPro" id="IPR005829">
    <property type="entry name" value="Sugar_transporter_CS"/>
</dbReference>
<feature type="transmembrane region" description="Helical" evidence="9">
    <location>
        <begin position="391"/>
        <end position="412"/>
    </location>
</feature>
<evidence type="ECO:0000313" key="12">
    <source>
        <dbReference type="Proteomes" id="UP000184356"/>
    </source>
</evidence>
<dbReference type="EMBL" id="KV878591">
    <property type="protein sequence ID" value="OJJ56281.1"/>
    <property type="molecule type" value="Genomic_DNA"/>
</dbReference>
<evidence type="ECO:0000256" key="3">
    <source>
        <dbReference type="ARBA" id="ARBA00022448"/>
    </source>
</evidence>
<dbReference type="InterPro" id="IPR003663">
    <property type="entry name" value="Sugar/inositol_transpt"/>
</dbReference>
<dbReference type="AlphaFoldDB" id="A0A1L9TA67"/>
<evidence type="ECO:0000256" key="8">
    <source>
        <dbReference type="RuleBase" id="RU003346"/>
    </source>
</evidence>
<keyword evidence="7 9" id="KW-0472">Membrane</keyword>
<feature type="transmembrane region" description="Helical" evidence="9">
    <location>
        <begin position="424"/>
        <end position="445"/>
    </location>
</feature>
<evidence type="ECO:0000256" key="6">
    <source>
        <dbReference type="ARBA" id="ARBA00022989"/>
    </source>
</evidence>
<feature type="domain" description="Major facilitator superfamily (MFS) profile" evidence="10">
    <location>
        <begin position="68"/>
        <end position="514"/>
    </location>
</feature>
<evidence type="ECO:0000256" key="1">
    <source>
        <dbReference type="ARBA" id="ARBA00004141"/>
    </source>
</evidence>
<gene>
    <name evidence="11" type="ORF">ASPSYDRAFT_157039</name>
</gene>
<dbReference type="Gene3D" id="1.20.1250.20">
    <property type="entry name" value="MFS general substrate transporter like domains"/>
    <property type="match status" value="1"/>
</dbReference>
<protein>
    <recommendedName>
        <fullName evidence="10">Major facilitator superfamily (MFS) profile domain-containing protein</fullName>
    </recommendedName>
</protein>
<dbReference type="GO" id="GO:0005351">
    <property type="term" value="F:carbohydrate:proton symporter activity"/>
    <property type="evidence" value="ECO:0007669"/>
    <property type="project" value="TreeGrafter"/>
</dbReference>
<proteinExistence type="inferred from homology"/>
<dbReference type="Pfam" id="PF00083">
    <property type="entry name" value="Sugar_tr"/>
    <property type="match status" value="1"/>
</dbReference>
<dbReference type="PROSITE" id="PS00217">
    <property type="entry name" value="SUGAR_TRANSPORT_2"/>
    <property type="match status" value="1"/>
</dbReference>
<feature type="transmembrane region" description="Helical" evidence="9">
    <location>
        <begin position="487"/>
        <end position="508"/>
    </location>
</feature>
<reference evidence="12" key="1">
    <citation type="journal article" date="2017" name="Genome Biol.">
        <title>Comparative genomics reveals high biological diversity and specific adaptations in the industrially and medically important fungal genus Aspergillus.</title>
        <authorList>
            <person name="de Vries R.P."/>
            <person name="Riley R."/>
            <person name="Wiebenga A."/>
            <person name="Aguilar-Osorio G."/>
            <person name="Amillis S."/>
            <person name="Uchima C.A."/>
            <person name="Anderluh G."/>
            <person name="Asadollahi M."/>
            <person name="Askin M."/>
            <person name="Barry K."/>
            <person name="Battaglia E."/>
            <person name="Bayram O."/>
            <person name="Benocci T."/>
            <person name="Braus-Stromeyer S.A."/>
            <person name="Caldana C."/>
            <person name="Canovas D."/>
            <person name="Cerqueira G.C."/>
            <person name="Chen F."/>
            <person name="Chen W."/>
            <person name="Choi C."/>
            <person name="Clum A."/>
            <person name="Dos Santos R.A."/>
            <person name="Damasio A.R."/>
            <person name="Diallinas G."/>
            <person name="Emri T."/>
            <person name="Fekete E."/>
            <person name="Flipphi M."/>
            <person name="Freyberg S."/>
            <person name="Gallo A."/>
            <person name="Gournas C."/>
            <person name="Habgood R."/>
            <person name="Hainaut M."/>
            <person name="Harispe M.L."/>
            <person name="Henrissat B."/>
            <person name="Hilden K.S."/>
            <person name="Hope R."/>
            <person name="Hossain A."/>
            <person name="Karabika E."/>
            <person name="Karaffa L."/>
            <person name="Karanyi Z."/>
            <person name="Krasevec N."/>
            <person name="Kuo A."/>
            <person name="Kusch H."/>
            <person name="LaButti K."/>
            <person name="Lagendijk E.L."/>
            <person name="Lapidus A."/>
            <person name="Levasseur A."/>
            <person name="Lindquist E."/>
            <person name="Lipzen A."/>
            <person name="Logrieco A.F."/>
            <person name="MacCabe A."/>
            <person name="Maekelae M.R."/>
            <person name="Malavazi I."/>
            <person name="Melin P."/>
            <person name="Meyer V."/>
            <person name="Mielnichuk N."/>
            <person name="Miskei M."/>
            <person name="Molnar A.P."/>
            <person name="Mule G."/>
            <person name="Ngan C.Y."/>
            <person name="Orejas M."/>
            <person name="Orosz E."/>
            <person name="Ouedraogo J.P."/>
            <person name="Overkamp K.M."/>
            <person name="Park H.-S."/>
            <person name="Perrone G."/>
            <person name="Piumi F."/>
            <person name="Punt P.J."/>
            <person name="Ram A.F."/>
            <person name="Ramon A."/>
            <person name="Rauscher S."/>
            <person name="Record E."/>
            <person name="Riano-Pachon D.M."/>
            <person name="Robert V."/>
            <person name="Roehrig J."/>
            <person name="Ruller R."/>
            <person name="Salamov A."/>
            <person name="Salih N.S."/>
            <person name="Samson R.A."/>
            <person name="Sandor E."/>
            <person name="Sanguinetti M."/>
            <person name="Schuetze T."/>
            <person name="Sepcic K."/>
            <person name="Shelest E."/>
            <person name="Sherlock G."/>
            <person name="Sophianopoulou V."/>
            <person name="Squina F.M."/>
            <person name="Sun H."/>
            <person name="Susca A."/>
            <person name="Todd R.B."/>
            <person name="Tsang A."/>
            <person name="Unkles S.E."/>
            <person name="van de Wiele N."/>
            <person name="van Rossen-Uffink D."/>
            <person name="Oliveira J.V."/>
            <person name="Vesth T.C."/>
            <person name="Visser J."/>
            <person name="Yu J.-H."/>
            <person name="Zhou M."/>
            <person name="Andersen M.R."/>
            <person name="Archer D.B."/>
            <person name="Baker S.E."/>
            <person name="Benoit I."/>
            <person name="Brakhage A.A."/>
            <person name="Braus G.H."/>
            <person name="Fischer R."/>
            <person name="Frisvad J.C."/>
            <person name="Goldman G.H."/>
            <person name="Houbraken J."/>
            <person name="Oakley B."/>
            <person name="Pocsi I."/>
            <person name="Scazzocchio C."/>
            <person name="Seiboth B."/>
            <person name="vanKuyk P.A."/>
            <person name="Wortman J."/>
            <person name="Dyer P.S."/>
            <person name="Grigoriev I.V."/>
        </authorList>
    </citation>
    <scope>NUCLEOTIDE SEQUENCE [LARGE SCALE GENOMIC DNA]</scope>
    <source>
        <strain evidence="12">CBS 593.65</strain>
    </source>
</reference>
<feature type="transmembrane region" description="Helical" evidence="9">
    <location>
        <begin position="120"/>
        <end position="140"/>
    </location>
</feature>
<accession>A0A1L9TA67</accession>
<keyword evidence="6 9" id="KW-1133">Transmembrane helix</keyword>
<feature type="transmembrane region" description="Helical" evidence="9">
    <location>
        <begin position="147"/>
        <end position="165"/>
    </location>
</feature>
<evidence type="ECO:0000256" key="9">
    <source>
        <dbReference type="SAM" id="Phobius"/>
    </source>
</evidence>
<dbReference type="PANTHER" id="PTHR48022:SF49">
    <property type="entry name" value="SUGAR TRANSPORTER, PUTATIVE (AFU_ORTHOLOGUE AFUA_8G01340)-RELATED"/>
    <property type="match status" value="1"/>
</dbReference>
<dbReference type="OrthoDB" id="6612291at2759"/>
<comment type="subcellular location">
    <subcellularLocation>
        <location evidence="1">Membrane</location>
        <topology evidence="1">Multi-pass membrane protein</topology>
    </subcellularLocation>
</comment>
<dbReference type="PROSITE" id="PS50850">
    <property type="entry name" value="MFS"/>
    <property type="match status" value="1"/>
</dbReference>
<name>A0A1L9TA67_9EURO</name>
<keyword evidence="5 9" id="KW-0812">Transmembrane</keyword>
<comment type="similarity">
    <text evidence="2 8">Belongs to the major facilitator superfamily. Sugar transporter (TC 2.A.1.1) family.</text>
</comment>
<feature type="transmembrane region" description="Helical" evidence="9">
    <location>
        <begin position="328"/>
        <end position="350"/>
    </location>
</feature>
<dbReference type="GO" id="GO:0016020">
    <property type="term" value="C:membrane"/>
    <property type="evidence" value="ECO:0007669"/>
    <property type="project" value="UniProtKB-SubCell"/>
</dbReference>
<keyword evidence="4" id="KW-0762">Sugar transport</keyword>
<dbReference type="InterPro" id="IPR020846">
    <property type="entry name" value="MFS_dom"/>
</dbReference>